<dbReference type="InterPro" id="IPR022737">
    <property type="entry name" value="RapA_C"/>
</dbReference>
<dbReference type="Proteomes" id="UP000256405">
    <property type="component" value="Unassembled WGS sequence"/>
</dbReference>
<dbReference type="AlphaFoldDB" id="A0A3E0DCB0"/>
<evidence type="ECO:0000313" key="3">
    <source>
        <dbReference type="Proteomes" id="UP000256405"/>
    </source>
</evidence>
<reference evidence="2 3" key="1">
    <citation type="submission" date="2018-08" db="EMBL/GenBank/DDBJ databases">
        <title>Genomic Encyclopedia of Archaeal and Bacterial Type Strains, Phase II (KMG-II): from individual species to whole genera.</title>
        <authorList>
            <person name="Goeker M."/>
        </authorList>
    </citation>
    <scope>NUCLEOTIDE SEQUENCE [LARGE SCALE GENOMIC DNA]</scope>
    <source>
        <strain evidence="2 3">DSM 15986</strain>
    </source>
</reference>
<accession>A0A3E0DCB0</accession>
<evidence type="ECO:0000259" key="1">
    <source>
        <dbReference type="Pfam" id="PF12137"/>
    </source>
</evidence>
<dbReference type="EMBL" id="QUNF01000030">
    <property type="protein sequence ID" value="REG79612.1"/>
    <property type="molecule type" value="Genomic_DNA"/>
</dbReference>
<dbReference type="GO" id="GO:0016817">
    <property type="term" value="F:hydrolase activity, acting on acid anhydrides"/>
    <property type="evidence" value="ECO:0007669"/>
    <property type="project" value="InterPro"/>
</dbReference>
<keyword evidence="3" id="KW-1185">Reference proteome</keyword>
<protein>
    <submittedName>
        <fullName evidence="2">RNA polymerase recycling family protein</fullName>
    </submittedName>
</protein>
<evidence type="ECO:0000313" key="2">
    <source>
        <dbReference type="EMBL" id="REG79612.1"/>
    </source>
</evidence>
<gene>
    <name evidence="2" type="ORF">C8N25_13049</name>
</gene>
<organism evidence="2 3">
    <name type="scientific">Algoriphagus antarcticus</name>
    <dbReference type="NCBI Taxonomy" id="238540"/>
    <lineage>
        <taxon>Bacteria</taxon>
        <taxon>Pseudomonadati</taxon>
        <taxon>Bacteroidota</taxon>
        <taxon>Cytophagia</taxon>
        <taxon>Cytophagales</taxon>
        <taxon>Cyclobacteriaceae</taxon>
        <taxon>Algoriphagus</taxon>
    </lineage>
</organism>
<dbReference type="OrthoDB" id="9814088at2"/>
<feature type="domain" description="RNA polymerase recycling bacterial C-terminal" evidence="1">
    <location>
        <begin position="1"/>
        <end position="171"/>
    </location>
</feature>
<name>A0A3E0DCB0_9BACT</name>
<sequence length="174" mass="19437">MLSSTIGTASCGLIRGSGKPGVVLELIFVFETSGKQRIDIDRFLPHTPLRIVVDHTGEEVTDSYSVALLNKSVILGKMDSLLENDVFVETMLPDMISSATEIAEEMGEQEIEKGLERMKHILDHEINRLTALQKKNKDIRPDEIQAAVEERNTLSGLIKKARVRLDAVQLIRKE</sequence>
<dbReference type="Gene3D" id="6.10.140.1500">
    <property type="match status" value="1"/>
</dbReference>
<comment type="caution">
    <text evidence="2">The sequence shown here is derived from an EMBL/GenBank/DDBJ whole genome shotgun (WGS) entry which is preliminary data.</text>
</comment>
<dbReference type="Pfam" id="PF12137">
    <property type="entry name" value="RapA_C"/>
    <property type="match status" value="1"/>
</dbReference>
<proteinExistence type="predicted"/>